<name>A0A3N0BZ28_9SPHI</name>
<dbReference type="GO" id="GO:0005524">
    <property type="term" value="F:ATP binding"/>
    <property type="evidence" value="ECO:0007669"/>
    <property type="project" value="UniProtKB-KW"/>
</dbReference>
<evidence type="ECO:0000259" key="4">
    <source>
        <dbReference type="PROSITE" id="PS51459"/>
    </source>
</evidence>
<evidence type="ECO:0000313" key="6">
    <source>
        <dbReference type="Proteomes" id="UP000274046"/>
    </source>
</evidence>
<dbReference type="SUPFAM" id="SSF140931">
    <property type="entry name" value="Fic-like"/>
    <property type="match status" value="1"/>
</dbReference>
<gene>
    <name evidence="5" type="ORF">D7004_05450</name>
</gene>
<dbReference type="Pfam" id="PF02661">
    <property type="entry name" value="Fic"/>
    <property type="match status" value="1"/>
</dbReference>
<protein>
    <submittedName>
        <fullName evidence="5">Fic family protein</fullName>
    </submittedName>
</protein>
<dbReference type="OrthoDB" id="9814400at2"/>
<organism evidence="5 6">
    <name type="scientific">Pedobacter jejuensis</name>
    <dbReference type="NCBI Taxonomy" id="1268550"/>
    <lineage>
        <taxon>Bacteria</taxon>
        <taxon>Pseudomonadati</taxon>
        <taxon>Bacteroidota</taxon>
        <taxon>Sphingobacteriia</taxon>
        <taxon>Sphingobacteriales</taxon>
        <taxon>Sphingobacteriaceae</taxon>
        <taxon>Pedobacter</taxon>
    </lineage>
</organism>
<dbReference type="RefSeq" id="WP_123204860.1">
    <property type="nucleotide sequence ID" value="NZ_RBEE01000008.1"/>
</dbReference>
<feature type="domain" description="Fido" evidence="4">
    <location>
        <begin position="94"/>
        <end position="247"/>
    </location>
</feature>
<sequence length="253" mass="29458">MVLTDKVYFEQYRALIGKDIENLVSQFDFIEQNGDLGYQTQVSAVYSSNIEGNTIDLNSYMNLTFAKEKFKPTKEIQEIEDLISAYKLAQETNLNEKNFLKCHKLLSKKLVIASLRGKYRNDKVGVFGQSGLVYLAVEAEFVAEVMKEFFEEINQLLSSAITIEEVFYFASLIHLRFAHIHPFRDGNGRAARLLEKWFLADKLGLNFWKIPSEKYYKEHQSEYYQNINLGINFYELNYNNCLPFLTMLPNSLK</sequence>
<feature type="binding site" evidence="2">
    <location>
        <begin position="223"/>
        <end position="224"/>
    </location>
    <ligand>
        <name>ATP</name>
        <dbReference type="ChEBI" id="CHEBI:30616"/>
    </ligand>
</feature>
<keyword evidence="6" id="KW-1185">Reference proteome</keyword>
<accession>A0A3N0BZ28</accession>
<evidence type="ECO:0000313" key="5">
    <source>
        <dbReference type="EMBL" id="RNL55131.1"/>
    </source>
</evidence>
<reference evidence="5 6" key="1">
    <citation type="submission" date="2018-10" db="EMBL/GenBank/DDBJ databases">
        <title>Genome sequencing of Pedobacter jejuensis TNB23.</title>
        <authorList>
            <person name="Cho Y.-J."/>
            <person name="Cho A."/>
            <person name="Kim O.-S."/>
        </authorList>
    </citation>
    <scope>NUCLEOTIDE SEQUENCE [LARGE SCALE GENOMIC DNA]</scope>
    <source>
        <strain evidence="5 6">TNB23</strain>
    </source>
</reference>
<feature type="binding site" evidence="2">
    <location>
        <begin position="185"/>
        <end position="192"/>
    </location>
    <ligand>
        <name>ATP</name>
        <dbReference type="ChEBI" id="CHEBI:30616"/>
    </ligand>
</feature>
<keyword evidence="2" id="KW-0547">Nucleotide-binding</keyword>
<dbReference type="Proteomes" id="UP000274046">
    <property type="component" value="Unassembled WGS sequence"/>
</dbReference>
<dbReference type="PANTHER" id="PTHR13504">
    <property type="entry name" value="FIDO DOMAIN-CONTAINING PROTEIN DDB_G0283145"/>
    <property type="match status" value="1"/>
</dbReference>
<comment type="caution">
    <text evidence="5">The sequence shown here is derived from an EMBL/GenBank/DDBJ whole genome shotgun (WGS) entry which is preliminary data.</text>
</comment>
<dbReference type="PANTHER" id="PTHR13504:SF38">
    <property type="entry name" value="FIDO DOMAIN-CONTAINING PROTEIN"/>
    <property type="match status" value="1"/>
</dbReference>
<feature type="active site" evidence="1">
    <location>
        <position position="181"/>
    </location>
</feature>
<proteinExistence type="predicted"/>
<dbReference type="InterPro" id="IPR003812">
    <property type="entry name" value="Fido"/>
</dbReference>
<dbReference type="InterPro" id="IPR036597">
    <property type="entry name" value="Fido-like_dom_sf"/>
</dbReference>
<dbReference type="PROSITE" id="PS51459">
    <property type="entry name" value="FIDO"/>
    <property type="match status" value="1"/>
</dbReference>
<evidence type="ECO:0000256" key="3">
    <source>
        <dbReference type="PIRSR" id="PIRSR640198-3"/>
    </source>
</evidence>
<dbReference type="Gene3D" id="1.10.3290.10">
    <property type="entry name" value="Fido-like domain"/>
    <property type="match status" value="1"/>
</dbReference>
<dbReference type="AlphaFoldDB" id="A0A3N0BZ28"/>
<feature type="site" description="Important for autoinhibition of adenylyltransferase activity" evidence="3">
    <location>
        <position position="51"/>
    </location>
</feature>
<dbReference type="EMBL" id="RBEE01000008">
    <property type="protein sequence ID" value="RNL55131.1"/>
    <property type="molecule type" value="Genomic_DNA"/>
</dbReference>
<keyword evidence="2" id="KW-0067">ATP-binding</keyword>
<evidence type="ECO:0000256" key="2">
    <source>
        <dbReference type="PIRSR" id="PIRSR640198-2"/>
    </source>
</evidence>
<dbReference type="InterPro" id="IPR040198">
    <property type="entry name" value="Fido_containing"/>
</dbReference>
<evidence type="ECO:0000256" key="1">
    <source>
        <dbReference type="PIRSR" id="PIRSR640198-1"/>
    </source>
</evidence>